<accession>A0A4Q2DEZ5</accession>
<organism evidence="1 2">
    <name type="scientific">Candolleomyces aberdarensis</name>
    <dbReference type="NCBI Taxonomy" id="2316362"/>
    <lineage>
        <taxon>Eukaryota</taxon>
        <taxon>Fungi</taxon>
        <taxon>Dikarya</taxon>
        <taxon>Basidiomycota</taxon>
        <taxon>Agaricomycotina</taxon>
        <taxon>Agaricomycetes</taxon>
        <taxon>Agaricomycetidae</taxon>
        <taxon>Agaricales</taxon>
        <taxon>Agaricineae</taxon>
        <taxon>Psathyrellaceae</taxon>
        <taxon>Candolleomyces</taxon>
    </lineage>
</organism>
<keyword evidence="2" id="KW-1185">Reference proteome</keyword>
<reference evidence="1 2" key="1">
    <citation type="submission" date="2019-01" db="EMBL/GenBank/DDBJ databases">
        <title>Draft genome sequence of Psathyrella aberdarensis IHI B618.</title>
        <authorList>
            <person name="Buettner E."/>
            <person name="Kellner H."/>
        </authorList>
    </citation>
    <scope>NUCLEOTIDE SEQUENCE [LARGE SCALE GENOMIC DNA]</scope>
    <source>
        <strain evidence="1 2">IHI B618</strain>
    </source>
</reference>
<evidence type="ECO:0000313" key="1">
    <source>
        <dbReference type="EMBL" id="RXW17476.1"/>
    </source>
</evidence>
<comment type="caution">
    <text evidence="1">The sequence shown here is derived from an EMBL/GenBank/DDBJ whole genome shotgun (WGS) entry which is preliminary data.</text>
</comment>
<dbReference type="EMBL" id="SDEE01000337">
    <property type="protein sequence ID" value="RXW17476.1"/>
    <property type="molecule type" value="Genomic_DNA"/>
</dbReference>
<gene>
    <name evidence="1" type="ORF">EST38_g8374</name>
</gene>
<protein>
    <submittedName>
        <fullName evidence="1">Uncharacterized protein</fullName>
    </submittedName>
</protein>
<proteinExistence type="predicted"/>
<name>A0A4Q2DEZ5_9AGAR</name>
<dbReference type="OrthoDB" id="3010120at2759"/>
<sequence>MAACITTSTSQCTCAHSGHEHALVRCGCSNTDHVQTHGDPLQHADDAFHRVWCCTCMSYCSKDAQCPLPLPGVRLTVTSAIVTKQQRSVLLQLPYHIISMPFQVLVFIRTWFGKTFSFRSSQPQQQQPEPAVVAVAVGEKANC</sequence>
<evidence type="ECO:0000313" key="2">
    <source>
        <dbReference type="Proteomes" id="UP000290288"/>
    </source>
</evidence>
<dbReference type="AlphaFoldDB" id="A0A4Q2DEZ5"/>
<dbReference type="Proteomes" id="UP000290288">
    <property type="component" value="Unassembled WGS sequence"/>
</dbReference>